<comment type="caution">
    <text evidence="2">The sequence shown here is derived from an EMBL/GenBank/DDBJ whole genome shotgun (WGS) entry which is preliminary data.</text>
</comment>
<dbReference type="InterPro" id="IPR026340">
    <property type="entry name" value="THII_Thiazole_biosynth_dom"/>
</dbReference>
<dbReference type="NCBIfam" id="TIGR04271">
    <property type="entry name" value="ThiI_C_thiazole"/>
    <property type="match status" value="1"/>
</dbReference>
<dbReference type="InterPro" id="IPR001763">
    <property type="entry name" value="Rhodanese-like_dom"/>
</dbReference>
<sequence>FYNLATQVDTLDQSKTYLLFCERGVMSKMQALYLREKGFTNVKVYRP</sequence>
<evidence type="ECO:0000313" key="2">
    <source>
        <dbReference type="EMBL" id="MBO1110039.1"/>
    </source>
</evidence>
<dbReference type="AlphaFoldDB" id="A0A8I1W8X5"/>
<gene>
    <name evidence="2" type="ORF">J2R62_18080</name>
</gene>
<dbReference type="RefSeq" id="WP_207542918.1">
    <property type="nucleotide sequence ID" value="NZ_JAFNAA010000227.1"/>
</dbReference>
<feature type="domain" description="Rhodanese" evidence="1">
    <location>
        <begin position="11"/>
        <end position="45"/>
    </location>
</feature>
<organism evidence="2 3">
    <name type="scientific">Plesiomonas shigelloides</name>
    <name type="common">Aeromonas shigelloides</name>
    <dbReference type="NCBI Taxonomy" id="703"/>
    <lineage>
        <taxon>Bacteria</taxon>
        <taxon>Pseudomonadati</taxon>
        <taxon>Pseudomonadota</taxon>
        <taxon>Gammaproteobacteria</taxon>
        <taxon>Enterobacterales</taxon>
        <taxon>Enterobacteriaceae</taxon>
        <taxon>Plesiomonas</taxon>
    </lineage>
</organism>
<dbReference type="EMBL" id="JAFNAA010000227">
    <property type="protein sequence ID" value="MBO1110039.1"/>
    <property type="molecule type" value="Genomic_DNA"/>
</dbReference>
<dbReference type="InterPro" id="IPR036873">
    <property type="entry name" value="Rhodanese-like_dom_sf"/>
</dbReference>
<proteinExistence type="predicted"/>
<dbReference type="Proteomes" id="UP000664658">
    <property type="component" value="Unassembled WGS sequence"/>
</dbReference>
<dbReference type="PROSITE" id="PS50206">
    <property type="entry name" value="RHODANESE_3"/>
    <property type="match status" value="1"/>
</dbReference>
<evidence type="ECO:0000313" key="3">
    <source>
        <dbReference type="Proteomes" id="UP000664658"/>
    </source>
</evidence>
<evidence type="ECO:0000259" key="1">
    <source>
        <dbReference type="PROSITE" id="PS50206"/>
    </source>
</evidence>
<name>A0A8I1W8X5_PLESH</name>
<protein>
    <recommendedName>
        <fullName evidence="1">Rhodanese domain-containing protein</fullName>
    </recommendedName>
</protein>
<dbReference type="Gene3D" id="3.40.250.10">
    <property type="entry name" value="Rhodanese-like domain"/>
    <property type="match status" value="1"/>
</dbReference>
<accession>A0A8I1W8X5</accession>
<dbReference type="SUPFAM" id="SSF52821">
    <property type="entry name" value="Rhodanese/Cell cycle control phosphatase"/>
    <property type="match status" value="1"/>
</dbReference>
<dbReference type="GO" id="GO:0052837">
    <property type="term" value="P:thiazole biosynthetic process"/>
    <property type="evidence" value="ECO:0007669"/>
    <property type="project" value="InterPro"/>
</dbReference>
<dbReference type="CDD" id="cd00158">
    <property type="entry name" value="RHOD"/>
    <property type="match status" value="1"/>
</dbReference>
<reference evidence="2" key="1">
    <citation type="submission" date="2021-03" db="EMBL/GenBank/DDBJ databases">
        <title>Plesiomonas shigelloides zfcc0051, isolated from zebrafish feces.</title>
        <authorList>
            <person name="Vanderhoek Z."/>
            <person name="Gaulke C."/>
        </authorList>
    </citation>
    <scope>NUCLEOTIDE SEQUENCE</scope>
    <source>
        <strain evidence="2">Zfcc0051</strain>
    </source>
</reference>
<feature type="non-terminal residue" evidence="2">
    <location>
        <position position="1"/>
    </location>
</feature>